<evidence type="ECO:0000256" key="1">
    <source>
        <dbReference type="SAM" id="Phobius"/>
    </source>
</evidence>
<comment type="caution">
    <text evidence="2">The sequence shown here is derived from an EMBL/GenBank/DDBJ whole genome shotgun (WGS) entry which is preliminary data.</text>
</comment>
<evidence type="ECO:0000313" key="2">
    <source>
        <dbReference type="EMBL" id="KAK2156543.1"/>
    </source>
</evidence>
<feature type="transmembrane region" description="Helical" evidence="1">
    <location>
        <begin position="161"/>
        <end position="178"/>
    </location>
</feature>
<keyword evidence="1" id="KW-1133">Transmembrane helix</keyword>
<sequence length="277" mass="31889">MPPAADKTQTAAGDGSRSVSQKEKLFMFVVAFTSVVLLPVLHFGVLRDVWAPPKPNVNRNTCKCGCFDTIFRGRYEWPPSGYKHVYFNVTLATLKIWLLLVLAIMALYESIRYVAPLIWRGKSRTPMVALFVTSLLPHYQGWWELFGFINEDFYDTWKQQAFFSITEVFSTAMVLHLVNTNSRIEPWKLLVILNVNLTHVIVRALGWSGFNERSYEILRDLTLLVPDLFHVLVAYFELSIMAQNKGVSLKRLFYREEIMVSILMVALLVIFGNLTRL</sequence>
<proteinExistence type="predicted"/>
<feature type="transmembrane region" description="Helical" evidence="1">
    <location>
        <begin position="258"/>
        <end position="275"/>
    </location>
</feature>
<feature type="transmembrane region" description="Helical" evidence="1">
    <location>
        <begin position="221"/>
        <end position="238"/>
    </location>
</feature>
<name>A0AAD9JNM6_RIDPI</name>
<reference evidence="2" key="1">
    <citation type="journal article" date="2023" name="Mol. Biol. Evol.">
        <title>Third-Generation Sequencing Reveals the Adaptive Role of the Epigenome in Three Deep-Sea Polychaetes.</title>
        <authorList>
            <person name="Perez M."/>
            <person name="Aroh O."/>
            <person name="Sun Y."/>
            <person name="Lan Y."/>
            <person name="Juniper S.K."/>
            <person name="Young C.R."/>
            <person name="Angers B."/>
            <person name="Qian P.Y."/>
        </authorList>
    </citation>
    <scope>NUCLEOTIDE SEQUENCE</scope>
    <source>
        <strain evidence="2">R07B-5</strain>
    </source>
</reference>
<organism evidence="2 3">
    <name type="scientific">Ridgeia piscesae</name>
    <name type="common">Tubeworm</name>
    <dbReference type="NCBI Taxonomy" id="27915"/>
    <lineage>
        <taxon>Eukaryota</taxon>
        <taxon>Metazoa</taxon>
        <taxon>Spiralia</taxon>
        <taxon>Lophotrochozoa</taxon>
        <taxon>Annelida</taxon>
        <taxon>Polychaeta</taxon>
        <taxon>Sedentaria</taxon>
        <taxon>Canalipalpata</taxon>
        <taxon>Sabellida</taxon>
        <taxon>Siboglinidae</taxon>
        <taxon>Ridgeia</taxon>
    </lineage>
</organism>
<dbReference type="PANTHER" id="PTHR39074:SF1">
    <property type="entry name" value="AGAP007547-PA"/>
    <property type="match status" value="1"/>
</dbReference>
<protein>
    <submittedName>
        <fullName evidence="2">Uncharacterized protein</fullName>
    </submittedName>
</protein>
<dbReference type="AlphaFoldDB" id="A0AAD9JNM6"/>
<feature type="transmembrane region" description="Helical" evidence="1">
    <location>
        <begin position="128"/>
        <end position="149"/>
    </location>
</feature>
<keyword evidence="1" id="KW-0812">Transmembrane</keyword>
<feature type="transmembrane region" description="Helical" evidence="1">
    <location>
        <begin position="25"/>
        <end position="45"/>
    </location>
</feature>
<keyword evidence="1" id="KW-0472">Membrane</keyword>
<evidence type="ECO:0000313" key="3">
    <source>
        <dbReference type="Proteomes" id="UP001209878"/>
    </source>
</evidence>
<keyword evidence="3" id="KW-1185">Reference proteome</keyword>
<dbReference type="Proteomes" id="UP001209878">
    <property type="component" value="Unassembled WGS sequence"/>
</dbReference>
<dbReference type="PANTHER" id="PTHR39074">
    <property type="entry name" value="AGAP007547-PA"/>
    <property type="match status" value="1"/>
</dbReference>
<accession>A0AAD9JNM6</accession>
<dbReference type="EMBL" id="JAODUO010001961">
    <property type="protein sequence ID" value="KAK2156543.1"/>
    <property type="molecule type" value="Genomic_DNA"/>
</dbReference>
<feature type="transmembrane region" description="Helical" evidence="1">
    <location>
        <begin position="85"/>
        <end position="108"/>
    </location>
</feature>
<gene>
    <name evidence="2" type="ORF">NP493_1964g00005</name>
</gene>